<proteinExistence type="predicted"/>
<sequence>MPSAYADVKRYARGYNLSDEYNIIGKSDYVSALADKSGNDSHILALNHVVRLNGGRAEPLFTRNEQKNGWEVTSTFVRTSKTL</sequence>
<name>A0A0K1YB31_9EURY</name>
<dbReference type="AlphaFoldDB" id="A0A0K1YB31"/>
<dbReference type="EMBL" id="KT322177">
    <property type="protein sequence ID" value="AKY04316.1"/>
    <property type="molecule type" value="Genomic_DNA"/>
</dbReference>
<evidence type="ECO:0000313" key="1">
    <source>
        <dbReference type="EMBL" id="AKY04316.1"/>
    </source>
</evidence>
<protein>
    <submittedName>
        <fullName evidence="1">Uncharacterized protein</fullName>
    </submittedName>
</protein>
<accession>A0A0K1YB31</accession>
<organism evidence="1">
    <name type="scientific">uncultured haloarchaeon</name>
    <dbReference type="NCBI Taxonomy" id="160804"/>
    <lineage>
        <taxon>Archaea</taxon>
        <taxon>Methanobacteriati</taxon>
        <taxon>Methanobacteriota</taxon>
        <taxon>Stenosarchaea group</taxon>
        <taxon>Halobacteria</taxon>
        <taxon>Halobacteriales</taxon>
        <taxon>Halobacteriaceae</taxon>
        <taxon>environmental samples</taxon>
    </lineage>
</organism>
<reference evidence="1" key="1">
    <citation type="journal article" date="2015" name="BMC Genomics">
        <title>Diversity of the cell-wall associated genomic island of the archaeon Haloquadratum walsbyi.</title>
        <authorList>
            <person name="Martin-Cuadrado A.B."/>
            <person name="Pasic L."/>
            <person name="Rodriguez-Valera F."/>
        </authorList>
    </citation>
    <scope>NUCLEOTIDE SEQUENCE</scope>
</reference>